<comment type="caution">
    <text evidence="1">The sequence shown here is derived from an EMBL/GenBank/DDBJ whole genome shotgun (WGS) entry which is preliminary data.</text>
</comment>
<sequence length="129" mass="14391">MSASAQRFDFPVEPRFARPLALMGVRADRAHVEVTERELRVRFGPWRVRTPRSNVTGFQIGGPYRWWRVIGPHLSLADGGLTLGTNTRRGVCLELRVPVRGMEPLGLVRHRGITVTVADPDALVRALGL</sequence>
<evidence type="ECO:0000313" key="2">
    <source>
        <dbReference type="Proteomes" id="UP000589036"/>
    </source>
</evidence>
<dbReference type="AlphaFoldDB" id="A0A852U286"/>
<name>A0A852U286_9ACTN</name>
<gene>
    <name evidence="1" type="ORF">HDA32_003210</name>
</gene>
<reference evidence="1 2" key="1">
    <citation type="submission" date="2020-07" db="EMBL/GenBank/DDBJ databases">
        <title>Sequencing the genomes of 1000 actinobacteria strains.</title>
        <authorList>
            <person name="Klenk H.-P."/>
        </authorList>
    </citation>
    <scope>NUCLEOTIDE SEQUENCE [LARGE SCALE GENOMIC DNA]</scope>
    <source>
        <strain evidence="1 2">CXB654</strain>
    </source>
</reference>
<proteinExistence type="predicted"/>
<protein>
    <submittedName>
        <fullName evidence="1">Uncharacterized protein</fullName>
    </submittedName>
</protein>
<evidence type="ECO:0000313" key="1">
    <source>
        <dbReference type="EMBL" id="NYE48090.1"/>
    </source>
</evidence>
<dbReference type="EMBL" id="JACCCC010000001">
    <property type="protein sequence ID" value="NYE48090.1"/>
    <property type="molecule type" value="Genomic_DNA"/>
</dbReference>
<keyword evidence="2" id="KW-1185">Reference proteome</keyword>
<dbReference type="Proteomes" id="UP000589036">
    <property type="component" value="Unassembled WGS sequence"/>
</dbReference>
<accession>A0A852U286</accession>
<dbReference type="RefSeq" id="WP_179643937.1">
    <property type="nucleotide sequence ID" value="NZ_BAAAYY010000016.1"/>
</dbReference>
<organism evidence="1 2">
    <name type="scientific">Spinactinospora alkalitolerans</name>
    <dbReference type="NCBI Taxonomy" id="687207"/>
    <lineage>
        <taxon>Bacteria</taxon>
        <taxon>Bacillati</taxon>
        <taxon>Actinomycetota</taxon>
        <taxon>Actinomycetes</taxon>
        <taxon>Streptosporangiales</taxon>
        <taxon>Nocardiopsidaceae</taxon>
        <taxon>Spinactinospora</taxon>
    </lineage>
</organism>